<reference evidence="6 7" key="1">
    <citation type="journal article" date="2018" name="Sci. Rep.">
        <title>Comparative genomics provides insights into the lifestyle and reveals functional heterogeneity of dark septate endophytic fungi.</title>
        <authorList>
            <person name="Knapp D.G."/>
            <person name="Nemeth J.B."/>
            <person name="Barry K."/>
            <person name="Hainaut M."/>
            <person name="Henrissat B."/>
            <person name="Johnson J."/>
            <person name="Kuo A."/>
            <person name="Lim J.H.P."/>
            <person name="Lipzen A."/>
            <person name="Nolan M."/>
            <person name="Ohm R.A."/>
            <person name="Tamas L."/>
            <person name="Grigoriev I.V."/>
            <person name="Spatafora J.W."/>
            <person name="Nagy L.G."/>
            <person name="Kovacs G.M."/>
        </authorList>
    </citation>
    <scope>NUCLEOTIDE SEQUENCE [LARGE SCALE GENOMIC DNA]</scope>
    <source>
        <strain evidence="6 7">DSE2036</strain>
    </source>
</reference>
<dbReference type="PRINTS" id="PR00081">
    <property type="entry name" value="GDHRDH"/>
</dbReference>
<keyword evidence="2" id="KW-0521">NADP</keyword>
<dbReference type="GO" id="GO:0006654">
    <property type="term" value="P:phosphatidic acid biosynthetic process"/>
    <property type="evidence" value="ECO:0007669"/>
    <property type="project" value="TreeGrafter"/>
</dbReference>
<gene>
    <name evidence="6" type="ORF">DM02DRAFT_717034</name>
</gene>
<dbReference type="GO" id="GO:0000140">
    <property type="term" value="F:acylglycerone-phosphate reductase (NADP+) activity"/>
    <property type="evidence" value="ECO:0007669"/>
    <property type="project" value="TreeGrafter"/>
</dbReference>
<dbReference type="InterPro" id="IPR057326">
    <property type="entry name" value="KR_dom"/>
</dbReference>
<keyword evidence="3" id="KW-0560">Oxidoreductase</keyword>
<dbReference type="PRINTS" id="PR00080">
    <property type="entry name" value="SDRFAMILY"/>
</dbReference>
<dbReference type="GO" id="GO:0004806">
    <property type="term" value="F:triacylglycerol lipase activity"/>
    <property type="evidence" value="ECO:0007669"/>
    <property type="project" value="TreeGrafter"/>
</dbReference>
<evidence type="ECO:0000256" key="2">
    <source>
        <dbReference type="ARBA" id="ARBA00022857"/>
    </source>
</evidence>
<dbReference type="Proteomes" id="UP000244855">
    <property type="component" value="Unassembled WGS sequence"/>
</dbReference>
<proteinExistence type="inferred from homology"/>
<comment type="similarity">
    <text evidence="1 4">Belongs to the short-chain dehydrogenases/reductases (SDR) family.</text>
</comment>
<dbReference type="PANTHER" id="PTHR44169:SF6">
    <property type="entry name" value="NADPH-DEPENDENT 1-ACYLDIHYDROXYACETONE PHOSPHATE REDUCTASE"/>
    <property type="match status" value="1"/>
</dbReference>
<protein>
    <submittedName>
        <fullName evidence="6">NAD(P)-binding protein</fullName>
    </submittedName>
</protein>
<dbReference type="SMART" id="SM00822">
    <property type="entry name" value="PKS_KR"/>
    <property type="match status" value="1"/>
</dbReference>
<evidence type="ECO:0000256" key="3">
    <source>
        <dbReference type="ARBA" id="ARBA00023002"/>
    </source>
</evidence>
<evidence type="ECO:0000256" key="4">
    <source>
        <dbReference type="RuleBase" id="RU000363"/>
    </source>
</evidence>
<sequence length="273" mass="29217">MPKKTVLITGCSEGGIGHALAVEYQKRGHTVFATARSLSKMGKLGSLPNVHTITLDVTNPSSIAAAAKEVEAKGGLDILVNNAGGQYHMPILDMDLEKGRQLFEVNVWGVIAVTQAFAGMLVKSKGVVANVGSIAGLLPLPFQAAYNASKAAVNNVSETLRLELAPLGVRVLTVVTGGVTSEIENNAEKVVLSETSFYRPIQKDMQPEQNYNPFATDKFAAWLVNKTLDGSTGQIWKGSNSGIVRWAVPLMPQWLFDRLMIQNGKGIGNMPLS</sequence>
<name>A0A2V1E0H8_9PLEO</name>
<dbReference type="PANTHER" id="PTHR44169">
    <property type="entry name" value="NADPH-DEPENDENT 1-ACYLDIHYDROXYACETONE PHOSPHATE REDUCTASE"/>
    <property type="match status" value="1"/>
</dbReference>
<dbReference type="AlphaFoldDB" id="A0A2V1E0H8"/>
<dbReference type="InterPro" id="IPR002347">
    <property type="entry name" value="SDR_fam"/>
</dbReference>
<evidence type="ECO:0000259" key="5">
    <source>
        <dbReference type="SMART" id="SM00822"/>
    </source>
</evidence>
<dbReference type="SUPFAM" id="SSF51735">
    <property type="entry name" value="NAD(P)-binding Rossmann-fold domains"/>
    <property type="match status" value="1"/>
</dbReference>
<dbReference type="OrthoDB" id="2102561at2759"/>
<dbReference type="GO" id="GO:0005811">
    <property type="term" value="C:lipid droplet"/>
    <property type="evidence" value="ECO:0007669"/>
    <property type="project" value="TreeGrafter"/>
</dbReference>
<dbReference type="GO" id="GO:0005783">
    <property type="term" value="C:endoplasmic reticulum"/>
    <property type="evidence" value="ECO:0007669"/>
    <property type="project" value="TreeGrafter"/>
</dbReference>
<dbReference type="PROSITE" id="PS00061">
    <property type="entry name" value="ADH_SHORT"/>
    <property type="match status" value="1"/>
</dbReference>
<organism evidence="6 7">
    <name type="scientific">Periconia macrospinosa</name>
    <dbReference type="NCBI Taxonomy" id="97972"/>
    <lineage>
        <taxon>Eukaryota</taxon>
        <taxon>Fungi</taxon>
        <taxon>Dikarya</taxon>
        <taxon>Ascomycota</taxon>
        <taxon>Pezizomycotina</taxon>
        <taxon>Dothideomycetes</taxon>
        <taxon>Pleosporomycetidae</taxon>
        <taxon>Pleosporales</taxon>
        <taxon>Massarineae</taxon>
        <taxon>Periconiaceae</taxon>
        <taxon>Periconia</taxon>
    </lineage>
</organism>
<accession>A0A2V1E0H8</accession>
<keyword evidence="7" id="KW-1185">Reference proteome</keyword>
<dbReference type="InterPro" id="IPR036291">
    <property type="entry name" value="NAD(P)-bd_dom_sf"/>
</dbReference>
<dbReference type="Pfam" id="PF00106">
    <property type="entry name" value="adh_short"/>
    <property type="match status" value="1"/>
</dbReference>
<evidence type="ECO:0000313" key="7">
    <source>
        <dbReference type="Proteomes" id="UP000244855"/>
    </source>
</evidence>
<evidence type="ECO:0000313" key="6">
    <source>
        <dbReference type="EMBL" id="PVI03134.1"/>
    </source>
</evidence>
<dbReference type="EMBL" id="KZ805335">
    <property type="protein sequence ID" value="PVI03134.1"/>
    <property type="molecule type" value="Genomic_DNA"/>
</dbReference>
<dbReference type="STRING" id="97972.A0A2V1E0H8"/>
<feature type="domain" description="Ketoreductase" evidence="5">
    <location>
        <begin position="4"/>
        <end position="183"/>
    </location>
</feature>
<dbReference type="InterPro" id="IPR020904">
    <property type="entry name" value="Sc_DH/Rdtase_CS"/>
</dbReference>
<evidence type="ECO:0000256" key="1">
    <source>
        <dbReference type="ARBA" id="ARBA00006484"/>
    </source>
</evidence>
<dbReference type="Gene3D" id="3.40.50.720">
    <property type="entry name" value="NAD(P)-binding Rossmann-like Domain"/>
    <property type="match status" value="1"/>
</dbReference>
<dbReference type="GO" id="GO:0019433">
    <property type="term" value="P:triglyceride catabolic process"/>
    <property type="evidence" value="ECO:0007669"/>
    <property type="project" value="TreeGrafter"/>
</dbReference>